<proteinExistence type="predicted"/>
<dbReference type="RefSeq" id="WP_198840513.1">
    <property type="nucleotide sequence ID" value="NZ_JAEHFJ010000002.1"/>
</dbReference>
<organism evidence="1 2">
    <name type="scientific">Aureibaculum flavum</name>
    <dbReference type="NCBI Taxonomy" id="2795986"/>
    <lineage>
        <taxon>Bacteria</taxon>
        <taxon>Pseudomonadati</taxon>
        <taxon>Bacteroidota</taxon>
        <taxon>Flavobacteriia</taxon>
        <taxon>Flavobacteriales</taxon>
        <taxon>Flavobacteriaceae</taxon>
        <taxon>Aureibaculum</taxon>
    </lineage>
</organism>
<dbReference type="InterPro" id="IPR038636">
    <property type="entry name" value="Wzi_sf"/>
</dbReference>
<keyword evidence="2" id="KW-1185">Reference proteome</keyword>
<dbReference type="Gene3D" id="2.40.160.130">
    <property type="entry name" value="Capsule assembly protein Wzi"/>
    <property type="match status" value="1"/>
</dbReference>
<reference evidence="1 2" key="1">
    <citation type="submission" date="2020-12" db="EMBL/GenBank/DDBJ databases">
        <title>Aureibaculum luteum sp. nov. and Aureibaculum flavum sp. nov., novel members of the family Flavobacteriaceae isolated from Antarctic intertidal sediments.</title>
        <authorList>
            <person name="He X."/>
            <person name="Zhang X."/>
        </authorList>
    </citation>
    <scope>NUCLEOTIDE SEQUENCE [LARGE SCALE GENOMIC DNA]</scope>
    <source>
        <strain evidence="1 2">A20</strain>
    </source>
</reference>
<evidence type="ECO:0000313" key="2">
    <source>
        <dbReference type="Proteomes" id="UP000623301"/>
    </source>
</evidence>
<dbReference type="Proteomes" id="UP000623301">
    <property type="component" value="Unassembled WGS sequence"/>
</dbReference>
<protein>
    <submittedName>
        <fullName evidence="1">Gliding motility protein RemB</fullName>
    </submittedName>
</protein>
<evidence type="ECO:0000313" key="1">
    <source>
        <dbReference type="EMBL" id="MBJ2173748.1"/>
    </source>
</evidence>
<dbReference type="Gene3D" id="3.30.1150.10">
    <property type="match status" value="1"/>
</dbReference>
<sequence>MKYLIIVILLISSNVLLGQEDIYPIYKGCDAASETTLASCFNQNLTKDVLAEFKVPNSVTSDNYKGTINVIFLVTKTGEFEVLYVRSAYKELEAEAKRVFALLPKAQPATYNGRAIDMRFGLPIQIPLGSQPTPGKITKEVTKENVVVNTPTTSVTPPTTPIPLNSNTQKKDIQTAVVSTYFPEHQSELNIPFSHSTYDELSYYFDQNENSHTGFKPFLYSETSKYVDLDLQKTSLFKKKSSKWGKKLWNEHFFKVQKEDYWFTIDPLFDLQIGKDNSNDVDYTYNNTRAIQIQGGLGKNFNFSASIYESQGRFADYVNDFARANKPTESYGLVPSRGKAKIFKTNSFDYPVAEAYLTYTPSKFFNFQFGHGKNFVGDGYRSLMLSDAASSYPHLKISTQFWKIKYTNTWMWLDDVRPSVNVDNISARKFVAMHHLSYNVTKRLNVSLFEAAITKKSENNGFDINYFNPIIFYRAVEFSRGSRGGNAIIGLGTKYKVSDNFSTYTQFVLDELTIGKIFDGSGYWANKFGIQVGAKYYNAFNVDNLYLQGEFNVVRPYTFSHKDPILNYAHYNQPLGHPWGSNFWEFVAIARYKKDRWFGSAKINMGNKGFDINGLNYGGNIYQSYEDRTGDNGIELLQGNNTRIFIADLQGGYLVNPATNTKLFAGITFRKFNPAQAITDTAIDNSTWFTFGLKADLFNWYFDF</sequence>
<comment type="caution">
    <text evidence="1">The sequence shown here is derived from an EMBL/GenBank/DDBJ whole genome shotgun (WGS) entry which is preliminary data.</text>
</comment>
<dbReference type="EMBL" id="JAEHFJ010000002">
    <property type="protein sequence ID" value="MBJ2173748.1"/>
    <property type="molecule type" value="Genomic_DNA"/>
</dbReference>
<name>A0ABS0WPF5_9FLAO</name>
<gene>
    <name evidence="1" type="ORF">JBL43_05830</name>
</gene>
<accession>A0ABS0WPF5</accession>